<organism evidence="1">
    <name type="scientific">blood disease bacterium R229</name>
    <dbReference type="NCBI Taxonomy" id="741978"/>
    <lineage>
        <taxon>Bacteria</taxon>
        <taxon>Pseudomonadati</taxon>
        <taxon>Pseudomonadota</taxon>
        <taxon>Betaproteobacteria</taxon>
        <taxon>Burkholderiales</taxon>
        <taxon>Burkholderiaceae</taxon>
        <taxon>Ralstonia</taxon>
        <taxon>Ralstonia solanacearum species complex</taxon>
    </lineage>
</organism>
<gene>
    <name evidence="1" type="ORF">BDB_80667</name>
</gene>
<proteinExistence type="predicted"/>
<evidence type="ECO:0000313" key="1">
    <source>
        <dbReference type="EMBL" id="CCA80271.1"/>
    </source>
</evidence>
<dbReference type="AlphaFoldDB" id="G2ZMF4"/>
<sequence>MLYGFPDPSDVFFQIASHTFAYFCNDLPVGHCIEKVGLRRMAVMRDCAQRS</sequence>
<reference evidence="1" key="2">
    <citation type="submission" date="2011-04" db="EMBL/GenBank/DDBJ databases">
        <authorList>
            <person name="Genoscope - CEA"/>
        </authorList>
    </citation>
    <scope>NUCLEOTIDE SEQUENCE</scope>
    <source>
        <strain evidence="1">R229</strain>
    </source>
</reference>
<reference evidence="1" key="1">
    <citation type="journal article" date="2011" name="PLoS ONE">
        <title>Ralstonia syzygii, the Blood Disease Bacterium and some Asian R. solanacearum strains form a single genomic species despite divergent lifestyles.</title>
        <authorList>
            <person name="Remenant B."/>
            <person name="de Cambiaire J.C."/>
            <person name="Cellier G."/>
            <person name="Jacobs J.M."/>
            <person name="Mangenot S."/>
            <person name="Barbe V."/>
            <person name="Lajus A."/>
            <person name="Vallenet D."/>
            <person name="Medigue C."/>
            <person name="Fegan M."/>
            <person name="Allen C."/>
            <person name="Prior P."/>
        </authorList>
    </citation>
    <scope>NUCLEOTIDE SEQUENCE</scope>
    <source>
        <strain evidence="1">R229</strain>
    </source>
</reference>
<dbReference type="EMBL" id="FR854064">
    <property type="protein sequence ID" value="CCA80271.1"/>
    <property type="molecule type" value="Genomic_DNA"/>
</dbReference>
<name>G2ZMF4_9RALS</name>
<accession>G2ZMF4</accession>
<protein>
    <submittedName>
        <fullName evidence="1">Hypothethical protein</fullName>
    </submittedName>
</protein>